<dbReference type="SUPFAM" id="SSF102114">
    <property type="entry name" value="Radical SAM enzymes"/>
    <property type="match status" value="1"/>
</dbReference>
<evidence type="ECO:0000313" key="11">
    <source>
        <dbReference type="EMBL" id="MCI2241394.1"/>
    </source>
</evidence>
<keyword evidence="6 8" id="KW-0411">Iron-sulfur</keyword>
<feature type="binding site" evidence="8">
    <location>
        <position position="76"/>
    </location>
    <ligand>
        <name>[4Fe-4S] cluster</name>
        <dbReference type="ChEBI" id="CHEBI:49883"/>
        <note>4Fe-4S-S-AdoMet</note>
    </ligand>
</feature>
<dbReference type="Proteomes" id="UP001430755">
    <property type="component" value="Unassembled WGS sequence"/>
</dbReference>
<evidence type="ECO:0000256" key="4">
    <source>
        <dbReference type="ARBA" id="ARBA00022842"/>
    </source>
</evidence>
<evidence type="ECO:0000256" key="1">
    <source>
        <dbReference type="ARBA" id="ARBA00022485"/>
    </source>
</evidence>
<accession>A0ABS9WEV3</accession>
<comment type="catalytic activity">
    <reaction evidence="8">
        <text>6-carboxy-5,6,7,8-tetrahydropterin + H(+) = 7-carboxy-7-carbaguanine + NH4(+)</text>
        <dbReference type="Rhea" id="RHEA:27974"/>
        <dbReference type="ChEBI" id="CHEBI:15378"/>
        <dbReference type="ChEBI" id="CHEBI:28938"/>
        <dbReference type="ChEBI" id="CHEBI:61032"/>
        <dbReference type="ChEBI" id="CHEBI:61036"/>
        <dbReference type="EC" id="4.3.99.3"/>
    </reaction>
</comment>
<dbReference type="SFLD" id="SFLDS00029">
    <property type="entry name" value="Radical_SAM"/>
    <property type="match status" value="1"/>
</dbReference>
<comment type="caution">
    <text evidence="11">The sequence shown here is derived from an EMBL/GenBank/DDBJ whole genome shotgun (WGS) entry which is preliminary data.</text>
</comment>
<dbReference type="PROSITE" id="PS51918">
    <property type="entry name" value="RADICAL_SAM"/>
    <property type="match status" value="1"/>
</dbReference>
<dbReference type="RefSeq" id="WP_242163516.1">
    <property type="nucleotide sequence ID" value="NZ_JAJMLW010000001.1"/>
</dbReference>
<keyword evidence="2 8" id="KW-0949">S-adenosyl-L-methionine</keyword>
<keyword evidence="12" id="KW-1185">Reference proteome</keyword>
<keyword evidence="3 8" id="KW-0479">Metal-binding</keyword>
<dbReference type="PANTHER" id="PTHR42836">
    <property type="entry name" value="7-CARBOXY-7-DEAZAGUANINE SYNTHASE"/>
    <property type="match status" value="1"/>
</dbReference>
<comment type="similarity">
    <text evidence="8">Belongs to the radical SAM superfamily. 7-carboxy-7-deazaguanine synthase family.</text>
</comment>
<sequence>MTRDKGNDLPDWLENVVAKEEKARRQAVQAAERRAAAENRAEIMPIAERFVSVNGEGPRSGRLAAFIRFAGCNLRCAWCDTAWAQGSDSVSEWRTTEELVRWVREAGVECVTLTGGEPLLQPGAAGLVEALVRAGAAAADEGGATSYASLVERASAAAEEAPAAGPLFVEIETNGSQPIRPLVALRDRLAEEGLPGRFGFTLDCKLPASGEARAMNEDNYALLGADDVVKFVIAEEDDLDAMLAVVEAHGLGGRCGVYLSPIMGVVDPAVVVDFMREHAMAYATLQLQLHKIIWPGVERGV</sequence>
<feature type="binding site" evidence="8">
    <location>
        <position position="72"/>
    </location>
    <ligand>
        <name>[4Fe-4S] cluster</name>
        <dbReference type="ChEBI" id="CHEBI:49883"/>
        <note>4Fe-4S-S-AdoMet</note>
    </ligand>
</feature>
<comment type="subunit">
    <text evidence="8">Homodimer.</text>
</comment>
<evidence type="ECO:0000313" key="12">
    <source>
        <dbReference type="Proteomes" id="UP001430755"/>
    </source>
</evidence>
<comment type="cofactor">
    <cofactor evidence="8">
        <name>[4Fe-4S] cluster</name>
        <dbReference type="ChEBI" id="CHEBI:49883"/>
    </cofactor>
    <text evidence="8">Binds 1 [4Fe-4S] cluster. The cluster is coordinated with 3 cysteines and an exchangeable S-adenosyl-L-methionine.</text>
</comment>
<feature type="binding site" evidence="8">
    <location>
        <position position="116"/>
    </location>
    <ligand>
        <name>S-adenosyl-L-methionine</name>
        <dbReference type="ChEBI" id="CHEBI:59789"/>
    </ligand>
</feature>
<dbReference type="HAMAP" id="MF_00917">
    <property type="entry name" value="QueE"/>
    <property type="match status" value="1"/>
</dbReference>
<feature type="binding site" evidence="8">
    <location>
        <position position="68"/>
    </location>
    <ligand>
        <name>substrate</name>
    </ligand>
</feature>
<reference evidence="11" key="1">
    <citation type="submission" date="2021-11" db="EMBL/GenBank/DDBJ databases">
        <title>A Novel Adlercreutzia Species, isolated from a Allomyrina dichotoma larva feces.</title>
        <authorList>
            <person name="Suh M.K."/>
        </authorList>
    </citation>
    <scope>NUCLEOTIDE SEQUENCE</scope>
    <source>
        <strain evidence="11">JBNU-10</strain>
    </source>
</reference>
<dbReference type="InterPro" id="IPR024924">
    <property type="entry name" value="7-CO-7-deazaguanine_synth-like"/>
</dbReference>
<keyword evidence="7 8" id="KW-0456">Lyase</keyword>
<dbReference type="PANTHER" id="PTHR42836:SF1">
    <property type="entry name" value="7-CARBOXY-7-DEAZAGUANINE SYNTHASE"/>
    <property type="match status" value="1"/>
</dbReference>
<keyword evidence="5 8" id="KW-0408">Iron</keyword>
<dbReference type="Gene3D" id="3.20.20.70">
    <property type="entry name" value="Aldolase class I"/>
    <property type="match status" value="1"/>
</dbReference>
<evidence type="ECO:0000256" key="2">
    <source>
        <dbReference type="ARBA" id="ARBA00022691"/>
    </source>
</evidence>
<feature type="binding site" evidence="8">
    <location>
        <position position="114"/>
    </location>
    <ligand>
        <name>substrate</name>
    </ligand>
</feature>
<evidence type="ECO:0000256" key="9">
    <source>
        <dbReference type="SAM" id="Coils"/>
    </source>
</evidence>
<evidence type="ECO:0000259" key="10">
    <source>
        <dbReference type="PROSITE" id="PS51918"/>
    </source>
</evidence>
<feature type="domain" description="Radical SAM core" evidence="10">
    <location>
        <begin position="59"/>
        <end position="296"/>
    </location>
</feature>
<feature type="coiled-coil region" evidence="9">
    <location>
        <begin position="13"/>
        <end position="40"/>
    </location>
</feature>
<comment type="cofactor">
    <cofactor evidence="8">
        <name>Mg(2+)</name>
        <dbReference type="ChEBI" id="CHEBI:18420"/>
    </cofactor>
</comment>
<evidence type="ECO:0000256" key="3">
    <source>
        <dbReference type="ARBA" id="ARBA00022723"/>
    </source>
</evidence>
<dbReference type="EMBL" id="JAJMLW010000001">
    <property type="protein sequence ID" value="MCI2241394.1"/>
    <property type="molecule type" value="Genomic_DNA"/>
</dbReference>
<comment type="caution">
    <text evidence="8">Lacks conserved residue(s) required for the propagation of feature annotation.</text>
</comment>
<comment type="function">
    <text evidence="8">Catalyzes the complex heterocyclic radical-mediated conversion of 6-carboxy-5,6,7,8-tetrahydropterin (CPH4) to 7-carboxy-7-deazaguanine (CDG), a step common to the biosynthetic pathways of all 7-deazapurine-containing compounds.</text>
</comment>
<comment type="pathway">
    <text evidence="8">Purine metabolism; 7-cyano-7-deazaguanine biosynthesis.</text>
</comment>
<gene>
    <name evidence="8" type="primary">queE</name>
    <name evidence="11" type="ORF">LPT13_03380</name>
</gene>
<organism evidence="11 12">
    <name type="scientific">Adlercreutzia faecimuris</name>
    <dbReference type="NCBI Taxonomy" id="2897341"/>
    <lineage>
        <taxon>Bacteria</taxon>
        <taxon>Bacillati</taxon>
        <taxon>Actinomycetota</taxon>
        <taxon>Coriobacteriia</taxon>
        <taxon>Eggerthellales</taxon>
        <taxon>Eggerthellaceae</taxon>
        <taxon>Adlercreutzia</taxon>
    </lineage>
</organism>
<feature type="binding site" evidence="8">
    <location>
        <position position="79"/>
    </location>
    <ligand>
        <name>[4Fe-4S] cluster</name>
        <dbReference type="ChEBI" id="CHEBI:49883"/>
        <note>4Fe-4S-S-AdoMet</note>
    </ligand>
</feature>
<dbReference type="CDD" id="cd01335">
    <property type="entry name" value="Radical_SAM"/>
    <property type="match status" value="1"/>
</dbReference>
<dbReference type="InterPro" id="IPR058240">
    <property type="entry name" value="rSAM_sf"/>
</dbReference>
<keyword evidence="4 8" id="KW-0460">Magnesium</keyword>
<keyword evidence="9" id="KW-0175">Coiled coil</keyword>
<keyword evidence="8" id="KW-0671">Queuosine biosynthesis</keyword>
<evidence type="ECO:0000256" key="6">
    <source>
        <dbReference type="ARBA" id="ARBA00023014"/>
    </source>
</evidence>
<feature type="binding site" evidence="8">
    <location>
        <begin position="53"/>
        <end position="55"/>
    </location>
    <ligand>
        <name>substrate</name>
    </ligand>
</feature>
<feature type="binding site" evidence="8">
    <location>
        <position position="81"/>
    </location>
    <ligand>
        <name>Mg(2+)</name>
        <dbReference type="ChEBI" id="CHEBI:18420"/>
    </ligand>
</feature>
<feature type="binding site" evidence="8">
    <location>
        <begin position="78"/>
        <end position="80"/>
    </location>
    <ligand>
        <name>S-adenosyl-L-methionine</name>
        <dbReference type="ChEBI" id="CHEBI:59789"/>
    </ligand>
</feature>
<protein>
    <recommendedName>
        <fullName evidence="8">7-carboxy-7-deazaguanine synthase</fullName>
        <shortName evidence="8">CDG synthase</shortName>
        <ecNumber evidence="8">4.3.99.3</ecNumber>
    </recommendedName>
    <alternativeName>
        <fullName evidence="8">Queuosine biosynthesis protein QueE</fullName>
    </alternativeName>
</protein>
<comment type="cofactor">
    <cofactor evidence="8">
        <name>S-adenosyl-L-methionine</name>
        <dbReference type="ChEBI" id="CHEBI:59789"/>
    </cofactor>
    <text evidence="8">Binds 1 S-adenosyl-L-methionine per subunit.</text>
</comment>
<proteinExistence type="inferred from homology"/>
<evidence type="ECO:0000256" key="8">
    <source>
        <dbReference type="HAMAP-Rule" id="MF_00917"/>
    </source>
</evidence>
<dbReference type="EC" id="4.3.99.3" evidence="8"/>
<name>A0ABS9WEV3_9ACTN</name>
<keyword evidence="1 8" id="KW-0004">4Fe-4S</keyword>
<dbReference type="InterPro" id="IPR013785">
    <property type="entry name" value="Aldolase_TIM"/>
</dbReference>
<dbReference type="Pfam" id="PF04055">
    <property type="entry name" value="Radical_SAM"/>
    <property type="match status" value="1"/>
</dbReference>
<dbReference type="InterPro" id="IPR007197">
    <property type="entry name" value="rSAM"/>
</dbReference>
<evidence type="ECO:0000256" key="5">
    <source>
        <dbReference type="ARBA" id="ARBA00023004"/>
    </source>
</evidence>
<evidence type="ECO:0000256" key="7">
    <source>
        <dbReference type="ARBA" id="ARBA00023239"/>
    </source>
</evidence>